<dbReference type="AlphaFoldDB" id="A0A6N3C7Q7"/>
<dbReference type="Gene3D" id="2.40.260.10">
    <property type="entry name" value="Sortase"/>
    <property type="match status" value="1"/>
</dbReference>
<feature type="transmembrane region" description="Helical" evidence="4">
    <location>
        <begin position="103"/>
        <end position="124"/>
    </location>
</feature>
<sequence>MASEGGKHFKPKGQPAPGPGGVQAPRPVSSRPVPPSPYARPVHGAQAAGGQRPVQAVRPIQGASSIQGARPVHGAQADASALSAYRAPRGGKSGRSGKRRGNVLSNILIAVGVALLLVAGGLFVKAQIGYKKANDYYNGIAEMAVKDSSGEDGIPQIDFDALKKESDDIVGWIYVPGTRINYVVAQGETNNTYLRHLPNGEYSENGTIFMDMDGAAPGMVDQQTTLYGHHMNDGAMFEPIDASMDQKVFDTFKKVYYITPEMTYVLKPMFTMQVQDDYVDARRTNFDSEKAFTQYLQASLAQAKASAKDAAAEVEKADKVLTLVTCAGQIIPRTTRAGMVCRVVDTIPAQ</sequence>
<dbReference type="EMBL" id="CACRTN010000016">
    <property type="protein sequence ID" value="VYU09867.1"/>
    <property type="molecule type" value="Genomic_DNA"/>
</dbReference>
<dbReference type="GO" id="GO:0016787">
    <property type="term" value="F:hydrolase activity"/>
    <property type="evidence" value="ECO:0007669"/>
    <property type="project" value="UniProtKB-KW"/>
</dbReference>
<feature type="compositionally biased region" description="Low complexity" evidence="3">
    <location>
        <begin position="22"/>
        <end position="31"/>
    </location>
</feature>
<evidence type="ECO:0000256" key="3">
    <source>
        <dbReference type="SAM" id="MobiDB-lite"/>
    </source>
</evidence>
<keyword evidence="4" id="KW-0472">Membrane</keyword>
<gene>
    <name evidence="5" type="ORF">CILFYP54_00755</name>
</gene>
<evidence type="ECO:0000313" key="5">
    <source>
        <dbReference type="EMBL" id="VYU09867.1"/>
    </source>
</evidence>
<protein>
    <submittedName>
        <fullName evidence="5">Sortase family protein</fullName>
    </submittedName>
</protein>
<keyword evidence="4" id="KW-1133">Transmembrane helix</keyword>
<dbReference type="CDD" id="cd05826">
    <property type="entry name" value="Sortase_B"/>
    <property type="match status" value="1"/>
</dbReference>
<name>A0A6N3C7Q7_9ACTN</name>
<dbReference type="InterPro" id="IPR009835">
    <property type="entry name" value="SrtB"/>
</dbReference>
<reference evidence="5" key="1">
    <citation type="submission" date="2019-11" db="EMBL/GenBank/DDBJ databases">
        <authorList>
            <person name="Feng L."/>
        </authorList>
    </citation>
    <scope>NUCLEOTIDE SEQUENCE</scope>
    <source>
        <strain evidence="5">CintestinalisLFYP54</strain>
    </source>
</reference>
<dbReference type="SUPFAM" id="SSF63817">
    <property type="entry name" value="Sortase"/>
    <property type="match status" value="1"/>
</dbReference>
<organism evidence="5">
    <name type="scientific">Collinsella intestinalis</name>
    <dbReference type="NCBI Taxonomy" id="147207"/>
    <lineage>
        <taxon>Bacteria</taxon>
        <taxon>Bacillati</taxon>
        <taxon>Actinomycetota</taxon>
        <taxon>Coriobacteriia</taxon>
        <taxon>Coriobacteriales</taxon>
        <taxon>Coriobacteriaceae</taxon>
        <taxon>Collinsella</taxon>
    </lineage>
</organism>
<feature type="region of interest" description="Disordered" evidence="3">
    <location>
        <begin position="1"/>
        <end position="98"/>
    </location>
</feature>
<proteinExistence type="predicted"/>
<feature type="active site" description="Acyl-thioester intermediate" evidence="2">
    <location>
        <position position="326"/>
    </location>
</feature>
<feature type="active site" description="Proton donor/acceptor" evidence="2">
    <location>
        <position position="229"/>
    </location>
</feature>
<dbReference type="InterPro" id="IPR005754">
    <property type="entry name" value="Sortase"/>
</dbReference>
<keyword evidence="4" id="KW-0812">Transmembrane</keyword>
<dbReference type="InterPro" id="IPR023365">
    <property type="entry name" value="Sortase_dom-sf"/>
</dbReference>
<accession>A0A6N3C7Q7</accession>
<evidence type="ECO:0000256" key="4">
    <source>
        <dbReference type="SAM" id="Phobius"/>
    </source>
</evidence>
<evidence type="ECO:0000256" key="1">
    <source>
        <dbReference type="ARBA" id="ARBA00022801"/>
    </source>
</evidence>
<dbReference type="Pfam" id="PF04203">
    <property type="entry name" value="Sortase"/>
    <property type="match status" value="1"/>
</dbReference>
<keyword evidence="1" id="KW-0378">Hydrolase</keyword>
<evidence type="ECO:0000256" key="2">
    <source>
        <dbReference type="PIRSR" id="PIRSR605754-1"/>
    </source>
</evidence>